<proteinExistence type="inferred from homology"/>
<dbReference type="Proteomes" id="UP001200741">
    <property type="component" value="Unassembled WGS sequence"/>
</dbReference>
<sequence>MMEPAVPKYQWGQPVIAAVDLYNDGSHPDVPEDQLMIVAGGPGEIVQVGHHTEANVPIYMVDFGLAVVGCMEHEILPEGSPLPEPEAEAAEGDA</sequence>
<evidence type="ECO:0000256" key="1">
    <source>
        <dbReference type="ARBA" id="ARBA00008027"/>
    </source>
</evidence>
<keyword evidence="4" id="KW-1185">Reference proteome</keyword>
<accession>A0ABS8XXW2</accession>
<protein>
    <submittedName>
        <fullName evidence="3">Nitrogen fixation protein NifZ</fullName>
    </submittedName>
</protein>
<name>A0ABS8XXW2_9BURK</name>
<dbReference type="InterPro" id="IPR007415">
    <property type="entry name" value="Nitrogenase_MoFe_mat_NifZ"/>
</dbReference>
<evidence type="ECO:0000256" key="2">
    <source>
        <dbReference type="ARBA" id="ARBA00023231"/>
    </source>
</evidence>
<reference evidence="3 4" key="1">
    <citation type="submission" date="2021-12" db="EMBL/GenBank/DDBJ databases">
        <title>Genome seq of P8.</title>
        <authorList>
            <person name="Seo T."/>
        </authorList>
    </citation>
    <scope>NUCLEOTIDE SEQUENCE [LARGE SCALE GENOMIC DNA]</scope>
    <source>
        <strain evidence="3 4">P8</strain>
    </source>
</reference>
<organism evidence="3 4">
    <name type="scientific">Pelomonas cellulosilytica</name>
    <dbReference type="NCBI Taxonomy" id="2906762"/>
    <lineage>
        <taxon>Bacteria</taxon>
        <taxon>Pseudomonadati</taxon>
        <taxon>Pseudomonadota</taxon>
        <taxon>Betaproteobacteria</taxon>
        <taxon>Burkholderiales</taxon>
        <taxon>Sphaerotilaceae</taxon>
        <taxon>Roseateles</taxon>
    </lineage>
</organism>
<comment type="similarity">
    <text evidence="1">Belongs to the NifZ family.</text>
</comment>
<keyword evidence="2" id="KW-0535">Nitrogen fixation</keyword>
<evidence type="ECO:0000313" key="4">
    <source>
        <dbReference type="Proteomes" id="UP001200741"/>
    </source>
</evidence>
<dbReference type="Pfam" id="PF04319">
    <property type="entry name" value="NifZ"/>
    <property type="match status" value="1"/>
</dbReference>
<evidence type="ECO:0000313" key="3">
    <source>
        <dbReference type="EMBL" id="MCE4556778.1"/>
    </source>
</evidence>
<gene>
    <name evidence="3" type="ORF">LXT13_20470</name>
</gene>
<comment type="caution">
    <text evidence="3">The sequence shown here is derived from an EMBL/GenBank/DDBJ whole genome shotgun (WGS) entry which is preliminary data.</text>
</comment>
<dbReference type="EMBL" id="JAJTWU010000008">
    <property type="protein sequence ID" value="MCE4556778.1"/>
    <property type="molecule type" value="Genomic_DNA"/>
</dbReference>